<protein>
    <submittedName>
        <fullName evidence="6">Uncharacterized protein</fullName>
    </submittedName>
</protein>
<accession>A0A7S1SKC4</accession>
<keyword evidence="2 5" id="KW-0812">Transmembrane</keyword>
<organism evidence="6">
    <name type="scientific">Tetraselmis chuii</name>
    <dbReference type="NCBI Taxonomy" id="63592"/>
    <lineage>
        <taxon>Eukaryota</taxon>
        <taxon>Viridiplantae</taxon>
        <taxon>Chlorophyta</taxon>
        <taxon>core chlorophytes</taxon>
        <taxon>Chlorodendrophyceae</taxon>
        <taxon>Chlorodendrales</taxon>
        <taxon>Chlorodendraceae</taxon>
        <taxon>Tetraselmis</taxon>
    </lineage>
</organism>
<evidence type="ECO:0000256" key="5">
    <source>
        <dbReference type="SAM" id="Phobius"/>
    </source>
</evidence>
<comment type="subcellular location">
    <subcellularLocation>
        <location evidence="1">Membrane</location>
    </subcellularLocation>
</comment>
<dbReference type="SUPFAM" id="SSF161084">
    <property type="entry name" value="MAPEG domain-like"/>
    <property type="match status" value="1"/>
</dbReference>
<evidence type="ECO:0000313" key="6">
    <source>
        <dbReference type="EMBL" id="CAD9201592.1"/>
    </source>
</evidence>
<dbReference type="AlphaFoldDB" id="A0A7S1SKC4"/>
<feature type="transmembrane region" description="Helical" evidence="5">
    <location>
        <begin position="210"/>
        <end position="233"/>
    </location>
</feature>
<keyword evidence="4 5" id="KW-0472">Membrane</keyword>
<dbReference type="EMBL" id="HBGG01007674">
    <property type="protein sequence ID" value="CAD9201592.1"/>
    <property type="molecule type" value="Transcribed_RNA"/>
</dbReference>
<feature type="transmembrane region" description="Helical" evidence="5">
    <location>
        <begin position="170"/>
        <end position="190"/>
    </location>
</feature>
<keyword evidence="3 5" id="KW-1133">Transmembrane helix</keyword>
<gene>
    <name evidence="6" type="ORF">TCHU04912_LOCUS3825</name>
</gene>
<feature type="transmembrane region" description="Helical" evidence="5">
    <location>
        <begin position="38"/>
        <end position="66"/>
    </location>
</feature>
<proteinExistence type="predicted"/>
<dbReference type="InterPro" id="IPR023352">
    <property type="entry name" value="MAPEG-like_dom_sf"/>
</dbReference>
<evidence type="ECO:0000256" key="4">
    <source>
        <dbReference type="ARBA" id="ARBA00023136"/>
    </source>
</evidence>
<dbReference type="Gene3D" id="1.20.120.550">
    <property type="entry name" value="Membrane associated eicosanoid/glutathione metabolism-like domain"/>
    <property type="match status" value="1"/>
</dbReference>
<name>A0A7S1SKC4_9CHLO</name>
<sequence>MSTVGKNTNDKAAQFLGRDANGLMSEDKAKPEAEARLFYFKMIGALAGFWGPLLASALYWGTAFLFPGQATAVSVKLDFIRQHQLGYLYLTWFVVFLAKAYASINANGARAPARVDRPDQHVYQIMAESGPLAGSPYVMMTTTGAVGRFNRAQRACGNMDEGMPLFVSGLLLQGAVFGPLAACIATLYMYGSVRFANDYKVDPSKRIHGFMCAMIAQYLSCGLVTVVAFQTLLRPLLPF</sequence>
<feature type="transmembrane region" description="Helical" evidence="5">
    <location>
        <begin position="87"/>
        <end position="104"/>
    </location>
</feature>
<reference evidence="6" key="1">
    <citation type="submission" date="2021-01" db="EMBL/GenBank/DDBJ databases">
        <authorList>
            <person name="Corre E."/>
            <person name="Pelletier E."/>
            <person name="Niang G."/>
            <person name="Scheremetjew M."/>
            <person name="Finn R."/>
            <person name="Kale V."/>
            <person name="Holt S."/>
            <person name="Cochrane G."/>
            <person name="Meng A."/>
            <person name="Brown T."/>
            <person name="Cohen L."/>
        </authorList>
    </citation>
    <scope>NUCLEOTIDE SEQUENCE</scope>
    <source>
        <strain evidence="6">PLY429</strain>
    </source>
</reference>
<evidence type="ECO:0000256" key="1">
    <source>
        <dbReference type="ARBA" id="ARBA00004370"/>
    </source>
</evidence>
<evidence type="ECO:0000256" key="3">
    <source>
        <dbReference type="ARBA" id="ARBA00022989"/>
    </source>
</evidence>
<dbReference type="InterPro" id="IPR001129">
    <property type="entry name" value="Membr-assoc_MAPEG"/>
</dbReference>
<dbReference type="GO" id="GO:0016020">
    <property type="term" value="C:membrane"/>
    <property type="evidence" value="ECO:0007669"/>
    <property type="project" value="UniProtKB-SubCell"/>
</dbReference>
<evidence type="ECO:0000256" key="2">
    <source>
        <dbReference type="ARBA" id="ARBA00022692"/>
    </source>
</evidence>
<dbReference type="Pfam" id="PF01124">
    <property type="entry name" value="MAPEG"/>
    <property type="match status" value="1"/>
</dbReference>